<dbReference type="RefSeq" id="WP_212331033.1">
    <property type="nucleotide sequence ID" value="NZ_JAGVRH010000002.1"/>
</dbReference>
<evidence type="ECO:0000256" key="1">
    <source>
        <dbReference type="ARBA" id="ARBA00022448"/>
    </source>
</evidence>
<dbReference type="GO" id="GO:0005524">
    <property type="term" value="F:ATP binding"/>
    <property type="evidence" value="ECO:0007669"/>
    <property type="project" value="UniProtKB-KW"/>
</dbReference>
<dbReference type="SUPFAM" id="SSF52540">
    <property type="entry name" value="P-loop containing nucleoside triphosphate hydrolases"/>
    <property type="match status" value="1"/>
</dbReference>
<dbReference type="InterPro" id="IPR050093">
    <property type="entry name" value="ABC_SmlMolc_Importer"/>
</dbReference>
<dbReference type="Proteomes" id="UP000811481">
    <property type="component" value="Unassembled WGS sequence"/>
</dbReference>
<sequence length="67" mass="7439">MDNTYGLKDVSFSLSEKGLIFITGKSGSGKSTLLNLLGGLDYPTQGNIYVYDQNITFYSNAILDFYR</sequence>
<feature type="domain" description="ABC transporter" evidence="2">
    <location>
        <begin position="7"/>
        <end position="57"/>
    </location>
</feature>
<dbReference type="InterPro" id="IPR003439">
    <property type="entry name" value="ABC_transporter-like_ATP-bd"/>
</dbReference>
<dbReference type="PANTHER" id="PTHR42781">
    <property type="entry name" value="SPERMIDINE/PUTRESCINE IMPORT ATP-BINDING PROTEIN POTA"/>
    <property type="match status" value="1"/>
</dbReference>
<reference evidence="3" key="1">
    <citation type="submission" date="2021-04" db="EMBL/GenBank/DDBJ databases">
        <title>Draft genome sequence of StrPh-CL8, a phytoplasma strain causing strawberry phyllody in Chile.</title>
        <authorList>
            <person name="Cui W."/>
            <person name="Zamorano A."/>
            <person name="Fiore N."/>
        </authorList>
    </citation>
    <scope>NUCLEOTIDE SEQUENCE [LARGE SCALE GENOMIC DNA]</scope>
    <source>
        <strain evidence="3">StrPh-Cl</strain>
    </source>
</reference>
<keyword evidence="3" id="KW-0067">ATP-binding</keyword>
<gene>
    <name evidence="3" type="ORF">J8J04_00960</name>
</gene>
<name>A0ABS5K2Z6_9MOLU</name>
<accession>A0ABS5K2Z6</accession>
<dbReference type="EMBL" id="JAGVRH010000002">
    <property type="protein sequence ID" value="MBS2126272.1"/>
    <property type="molecule type" value="Genomic_DNA"/>
</dbReference>
<evidence type="ECO:0000313" key="3">
    <source>
        <dbReference type="EMBL" id="MBS2126272.1"/>
    </source>
</evidence>
<protein>
    <submittedName>
        <fullName evidence="3">ATP-binding cassette domain-containing protein</fullName>
    </submittedName>
</protein>
<evidence type="ECO:0000259" key="2">
    <source>
        <dbReference type="Pfam" id="PF00005"/>
    </source>
</evidence>
<keyword evidence="1" id="KW-0813">Transport</keyword>
<keyword evidence="3" id="KW-0547">Nucleotide-binding</keyword>
<proteinExistence type="predicted"/>
<dbReference type="Pfam" id="PF00005">
    <property type="entry name" value="ABC_tran"/>
    <property type="match status" value="1"/>
</dbReference>
<organism evidence="3 4">
    <name type="scientific">'Fragaria x ananassa' phyllody phytoplasma</name>
    <dbReference type="NCBI Taxonomy" id="2358428"/>
    <lineage>
        <taxon>Bacteria</taxon>
        <taxon>Bacillati</taxon>
        <taxon>Mycoplasmatota</taxon>
        <taxon>Mollicutes</taxon>
        <taxon>Acholeplasmatales</taxon>
        <taxon>Acholeplasmataceae</taxon>
        <taxon>Candidatus Phytoplasma</taxon>
        <taxon>16SrXIII (Mexican periwinkle virescence group)</taxon>
    </lineage>
</organism>
<comment type="caution">
    <text evidence="3">The sequence shown here is derived from an EMBL/GenBank/DDBJ whole genome shotgun (WGS) entry which is preliminary data.</text>
</comment>
<dbReference type="InterPro" id="IPR027417">
    <property type="entry name" value="P-loop_NTPase"/>
</dbReference>
<dbReference type="PANTHER" id="PTHR42781:SF4">
    <property type="entry name" value="SPERMIDINE_PUTRESCINE IMPORT ATP-BINDING PROTEIN POTA"/>
    <property type="match status" value="1"/>
</dbReference>
<keyword evidence="4" id="KW-1185">Reference proteome</keyword>
<evidence type="ECO:0000313" key="4">
    <source>
        <dbReference type="Proteomes" id="UP000811481"/>
    </source>
</evidence>
<dbReference type="Gene3D" id="3.40.50.300">
    <property type="entry name" value="P-loop containing nucleotide triphosphate hydrolases"/>
    <property type="match status" value="1"/>
</dbReference>